<comment type="caution">
    <text evidence="3">The sequence shown here is derived from an EMBL/GenBank/DDBJ whole genome shotgun (WGS) entry which is preliminary data.</text>
</comment>
<reference evidence="3 4" key="1">
    <citation type="submission" date="2014-06" db="EMBL/GenBank/DDBJ databases">
        <title>Genome characterization of distinct group I Clostridium botulinum lineages.</title>
        <authorList>
            <person name="Giordani F."/>
            <person name="Anselmo A."/>
            <person name="Fillo S."/>
            <person name="Palozzi A.M."/>
            <person name="Fortunato A."/>
            <person name="Gentile B."/>
            <person name="Ciammaruconi A."/>
            <person name="Anniballi F."/>
            <person name="De Medici D."/>
            <person name="Lista F."/>
        </authorList>
    </citation>
    <scope>NUCLEOTIDE SEQUENCE [LARGE SCALE GENOMIC DNA]</scope>
    <source>
        <strain evidence="3 4">B2 450</strain>
    </source>
</reference>
<sequence>MGTIIKNVKQYSYKLDTEMLDELKFIANQYKNVKNYVYSRYSGINSIPLLNKERQIRNEWVKSEFAKQWKLPARYWKLALTEAIGNINSQWSNIKNKIKKQVKVNENLSYEDKHYINYIVKFNSYYHKVLTNQKFDIPKIFENKNLNFKYLNNLIRRYTRKYKGHIPYSKVGKTFSIDTGLYSYKNDCINITSTKKGKRISIELTDNNKYDRTMIVKIIDNRIVINCPLKIKTRKNKSTNIIGIDKGYRYLFAVSSENFYGENLNNYLSKETERLNKVNTQRNRFWALYNQYIEQDNIEKANKIKENNLGKVKYNHNKLKHDQTVKSYINYSLNQLIKEEKPKEIVLENLDFVNWNDKYLKDVKRKLSRWIKGYIRERLEYKCDFYSIKYTYINPAYTSKACSVCGGFGKRDGDVFTCPKCGEFHADINASKNILNRKYDNDITLYTNYKKVKEILENRLKVS</sequence>
<proteinExistence type="predicted"/>
<feature type="domain" description="Cas12f1-like TNB" evidence="2">
    <location>
        <begin position="375"/>
        <end position="434"/>
    </location>
</feature>
<protein>
    <recommendedName>
        <fullName evidence="2">Cas12f1-like TNB domain-containing protein</fullName>
    </recommendedName>
</protein>
<evidence type="ECO:0000313" key="4">
    <source>
        <dbReference type="Proteomes" id="UP000032250"/>
    </source>
</evidence>
<organism evidence="3 4">
    <name type="scientific">Clostridium botulinum B2 450</name>
    <dbReference type="NCBI Taxonomy" id="1379739"/>
    <lineage>
        <taxon>Bacteria</taxon>
        <taxon>Bacillati</taxon>
        <taxon>Bacillota</taxon>
        <taxon>Clostridia</taxon>
        <taxon>Eubacteriales</taxon>
        <taxon>Clostridiaceae</taxon>
        <taxon>Clostridium</taxon>
    </lineage>
</organism>
<dbReference type="InterPro" id="IPR010095">
    <property type="entry name" value="Cas12f1-like_TNB"/>
</dbReference>
<keyword evidence="1" id="KW-0238">DNA-binding</keyword>
<evidence type="ECO:0000256" key="1">
    <source>
        <dbReference type="ARBA" id="ARBA00023125"/>
    </source>
</evidence>
<dbReference type="Proteomes" id="UP000032250">
    <property type="component" value="Unassembled WGS sequence"/>
</dbReference>
<dbReference type="NCBIfam" id="NF040570">
    <property type="entry name" value="guided_TnpB"/>
    <property type="match status" value="1"/>
</dbReference>
<dbReference type="PATRIC" id="fig|1379739.3.peg.2438"/>
<dbReference type="OrthoDB" id="4278026at2"/>
<dbReference type="RefSeq" id="WP_003485538.1">
    <property type="nucleotide sequence ID" value="NZ_JXSU01000007.1"/>
</dbReference>
<name>A0A0D0ZZK8_CLOBO</name>
<evidence type="ECO:0000313" key="3">
    <source>
        <dbReference type="EMBL" id="KIS23978.1"/>
    </source>
</evidence>
<accession>A0A0D0ZZK8</accession>
<dbReference type="GO" id="GO:0003677">
    <property type="term" value="F:DNA binding"/>
    <property type="evidence" value="ECO:0007669"/>
    <property type="project" value="UniProtKB-KW"/>
</dbReference>
<gene>
    <name evidence="3" type="ORF">N495_10375</name>
</gene>
<dbReference type="EMBL" id="JXSU01000007">
    <property type="protein sequence ID" value="KIS23978.1"/>
    <property type="molecule type" value="Genomic_DNA"/>
</dbReference>
<dbReference type="Pfam" id="PF07282">
    <property type="entry name" value="Cas12f1-like_TNB"/>
    <property type="match status" value="1"/>
</dbReference>
<evidence type="ECO:0000259" key="2">
    <source>
        <dbReference type="Pfam" id="PF07282"/>
    </source>
</evidence>
<dbReference type="HOGENOM" id="CLU_034928_0_0_9"/>
<dbReference type="AlphaFoldDB" id="A0A0D0ZZK8"/>